<dbReference type="Pfam" id="PF02875">
    <property type="entry name" value="Mur_ligase_C"/>
    <property type="match status" value="1"/>
</dbReference>
<dbReference type="Pfam" id="PF08245">
    <property type="entry name" value="Mur_ligase_M"/>
    <property type="match status" value="1"/>
</dbReference>
<dbReference type="InterPro" id="IPR004101">
    <property type="entry name" value="Mur_ligase_C"/>
</dbReference>
<sequence>MNVNETVQFEFWFGKYLPKIHLLNVLPKGRNPLEWVQYVLKYWLFHPIKRHVARFWLKILKRRGLEVIAITGSAGKTTTRSLLEAVLSEKFNVVTTSENLDPIYNIPSTILRCRFNTQILILELGIEFPLEMDHYLWLAEPDYAILTSLGEVHGEFLGGSEGIKIEKLKLVHFPSVKKIYLNNYNQGILDAFGKINPTKIKPQNVTLTLEKGTEFRLTDESSMKFQIPFLGEQFVQNALLVIRIGRDLGLTYDKIRVGLSKTKLPPHRMIVHKIDDWYLIDDSYNSNPTACRESLKTLAAVSKGQTIAVLGEMKELGEKSDEYHLGIGELIGELKITHLIGFGGGLAGLLSKADERGVKTFKVDTVDGTQKEIQRLVQKDSIVLVKGSRSLKMERIVEGMI</sequence>
<name>A0A1F4VQI8_UNCKA</name>
<dbReference type="InterPro" id="IPR036565">
    <property type="entry name" value="Mur-like_cat_sf"/>
</dbReference>
<protein>
    <recommendedName>
        <fullName evidence="8">UDP-N-acetylmuramoyl-tripeptide--D-alanyl-D-alanine ligase</fullName>
    </recommendedName>
</protein>
<evidence type="ECO:0000313" key="6">
    <source>
        <dbReference type="EMBL" id="OGC59315.1"/>
    </source>
</evidence>
<dbReference type="InterPro" id="IPR036615">
    <property type="entry name" value="Mur_ligase_C_dom_sf"/>
</dbReference>
<evidence type="ECO:0000256" key="1">
    <source>
        <dbReference type="ARBA" id="ARBA00022598"/>
    </source>
</evidence>
<dbReference type="EMBL" id="MEVK01000018">
    <property type="protein sequence ID" value="OGC59315.1"/>
    <property type="molecule type" value="Genomic_DNA"/>
</dbReference>
<evidence type="ECO:0000256" key="2">
    <source>
        <dbReference type="ARBA" id="ARBA00022741"/>
    </source>
</evidence>
<reference evidence="6 7" key="1">
    <citation type="journal article" date="2016" name="Nat. Commun.">
        <title>Thousands of microbial genomes shed light on interconnected biogeochemical processes in an aquifer system.</title>
        <authorList>
            <person name="Anantharaman K."/>
            <person name="Brown C.T."/>
            <person name="Hug L.A."/>
            <person name="Sharon I."/>
            <person name="Castelle C.J."/>
            <person name="Probst A.J."/>
            <person name="Thomas B.C."/>
            <person name="Singh A."/>
            <person name="Wilkins M.J."/>
            <person name="Karaoz U."/>
            <person name="Brodie E.L."/>
            <person name="Williams K.H."/>
            <person name="Hubbard S.S."/>
            <person name="Banfield J.F."/>
        </authorList>
    </citation>
    <scope>NUCLEOTIDE SEQUENCE [LARGE SCALE GENOMIC DNA]</scope>
</reference>
<keyword evidence="1" id="KW-0436">Ligase</keyword>
<evidence type="ECO:0000313" key="7">
    <source>
        <dbReference type="Proteomes" id="UP000178964"/>
    </source>
</evidence>
<gene>
    <name evidence="6" type="ORF">A3A70_02635</name>
</gene>
<evidence type="ECO:0000259" key="5">
    <source>
        <dbReference type="Pfam" id="PF08245"/>
    </source>
</evidence>
<keyword evidence="2" id="KW-0547">Nucleotide-binding</keyword>
<organism evidence="6 7">
    <name type="scientific">candidate division WWE3 bacterium RIFCSPLOWO2_01_FULL_42_11</name>
    <dbReference type="NCBI Taxonomy" id="1802627"/>
    <lineage>
        <taxon>Bacteria</taxon>
        <taxon>Katanobacteria</taxon>
    </lineage>
</organism>
<proteinExistence type="predicted"/>
<accession>A0A1F4VQI8</accession>
<dbReference type="Gene3D" id="3.90.190.20">
    <property type="entry name" value="Mur ligase, C-terminal domain"/>
    <property type="match status" value="1"/>
</dbReference>
<dbReference type="PANTHER" id="PTHR43024">
    <property type="entry name" value="UDP-N-ACETYLMURAMOYL-TRIPEPTIDE--D-ALANYL-D-ALANINE LIGASE"/>
    <property type="match status" value="1"/>
</dbReference>
<evidence type="ECO:0000256" key="3">
    <source>
        <dbReference type="ARBA" id="ARBA00022840"/>
    </source>
</evidence>
<dbReference type="GO" id="GO:0005524">
    <property type="term" value="F:ATP binding"/>
    <property type="evidence" value="ECO:0007669"/>
    <property type="project" value="UniProtKB-KW"/>
</dbReference>
<dbReference type="InterPro" id="IPR013221">
    <property type="entry name" value="Mur_ligase_cen"/>
</dbReference>
<dbReference type="AlphaFoldDB" id="A0A1F4VQI8"/>
<dbReference type="SUPFAM" id="SSF53623">
    <property type="entry name" value="MurD-like peptide ligases, catalytic domain"/>
    <property type="match status" value="1"/>
</dbReference>
<evidence type="ECO:0000259" key="4">
    <source>
        <dbReference type="Pfam" id="PF02875"/>
    </source>
</evidence>
<evidence type="ECO:0008006" key="8">
    <source>
        <dbReference type="Google" id="ProtNLM"/>
    </source>
</evidence>
<dbReference type="SUPFAM" id="SSF53244">
    <property type="entry name" value="MurD-like peptide ligases, peptide-binding domain"/>
    <property type="match status" value="1"/>
</dbReference>
<dbReference type="GO" id="GO:0016881">
    <property type="term" value="F:acid-amino acid ligase activity"/>
    <property type="evidence" value="ECO:0007669"/>
    <property type="project" value="InterPro"/>
</dbReference>
<dbReference type="PANTHER" id="PTHR43024:SF1">
    <property type="entry name" value="UDP-N-ACETYLMURAMOYL-TRIPEPTIDE--D-ALANYL-D-ALANINE LIGASE"/>
    <property type="match status" value="1"/>
</dbReference>
<feature type="domain" description="Mur ligase C-terminal" evidence="4">
    <location>
        <begin position="267"/>
        <end position="389"/>
    </location>
</feature>
<dbReference type="Proteomes" id="UP000178964">
    <property type="component" value="Unassembled WGS sequence"/>
</dbReference>
<dbReference type="Gene3D" id="3.40.1190.10">
    <property type="entry name" value="Mur-like, catalytic domain"/>
    <property type="match status" value="1"/>
</dbReference>
<feature type="domain" description="Mur ligase central" evidence="5">
    <location>
        <begin position="70"/>
        <end position="242"/>
    </location>
</feature>
<dbReference type="InterPro" id="IPR051046">
    <property type="entry name" value="MurCDEF_CellWall_CoF430Synth"/>
</dbReference>
<dbReference type="STRING" id="1802627.A3A70_02635"/>
<keyword evidence="3" id="KW-0067">ATP-binding</keyword>
<comment type="caution">
    <text evidence="6">The sequence shown here is derived from an EMBL/GenBank/DDBJ whole genome shotgun (WGS) entry which is preliminary data.</text>
</comment>